<organism evidence="1 2">
    <name type="scientific">Acer saccharum</name>
    <name type="common">Sugar maple</name>
    <dbReference type="NCBI Taxonomy" id="4024"/>
    <lineage>
        <taxon>Eukaryota</taxon>
        <taxon>Viridiplantae</taxon>
        <taxon>Streptophyta</taxon>
        <taxon>Embryophyta</taxon>
        <taxon>Tracheophyta</taxon>
        <taxon>Spermatophyta</taxon>
        <taxon>Magnoliopsida</taxon>
        <taxon>eudicotyledons</taxon>
        <taxon>Gunneridae</taxon>
        <taxon>Pentapetalae</taxon>
        <taxon>rosids</taxon>
        <taxon>malvids</taxon>
        <taxon>Sapindales</taxon>
        <taxon>Sapindaceae</taxon>
        <taxon>Hippocastanoideae</taxon>
        <taxon>Acereae</taxon>
        <taxon>Acer</taxon>
    </lineage>
</organism>
<dbReference type="Proteomes" id="UP001168877">
    <property type="component" value="Unassembled WGS sequence"/>
</dbReference>
<evidence type="ECO:0000313" key="2">
    <source>
        <dbReference type="Proteomes" id="UP001168877"/>
    </source>
</evidence>
<dbReference type="EMBL" id="JAUESC010000002">
    <property type="protein sequence ID" value="KAK0605083.1"/>
    <property type="molecule type" value="Genomic_DNA"/>
</dbReference>
<gene>
    <name evidence="1" type="ORF">LWI29_022567</name>
</gene>
<protein>
    <submittedName>
        <fullName evidence="1">Uncharacterized protein</fullName>
    </submittedName>
</protein>
<reference evidence="1" key="2">
    <citation type="submission" date="2023-06" db="EMBL/GenBank/DDBJ databases">
        <authorList>
            <person name="Swenson N.G."/>
            <person name="Wegrzyn J.L."/>
            <person name="Mcevoy S.L."/>
        </authorList>
    </citation>
    <scope>NUCLEOTIDE SEQUENCE</scope>
    <source>
        <strain evidence="1">NS2018</strain>
        <tissue evidence="1">Leaf</tissue>
    </source>
</reference>
<dbReference type="AlphaFoldDB" id="A0AA39W6W0"/>
<reference evidence="1" key="1">
    <citation type="journal article" date="2022" name="Plant J.">
        <title>Strategies of tolerance reflected in two North American maple genomes.</title>
        <authorList>
            <person name="McEvoy S.L."/>
            <person name="Sezen U.U."/>
            <person name="Trouern-Trend A."/>
            <person name="McMahon S.M."/>
            <person name="Schaberg P.G."/>
            <person name="Yang J."/>
            <person name="Wegrzyn J.L."/>
            <person name="Swenson N.G."/>
        </authorList>
    </citation>
    <scope>NUCLEOTIDE SEQUENCE</scope>
    <source>
        <strain evidence="1">NS2018</strain>
    </source>
</reference>
<proteinExistence type="predicted"/>
<sequence length="128" mass="14769">MVKYLKPMQLFRESTKRTALLKQSTVLLGLNVCDKFVSCARSDRLKMFAFQYGCFKRDERILDNLVDKVQECMSEYNVEGIVFASKLYPVGPPVNIHTLMDDLGKKGKFESLKYTCWKDNTTSEACVY</sequence>
<name>A0AA39W6W0_ACESA</name>
<comment type="caution">
    <text evidence="1">The sequence shown here is derived from an EMBL/GenBank/DDBJ whole genome shotgun (WGS) entry which is preliminary data.</text>
</comment>
<keyword evidence="2" id="KW-1185">Reference proteome</keyword>
<evidence type="ECO:0000313" key="1">
    <source>
        <dbReference type="EMBL" id="KAK0605083.1"/>
    </source>
</evidence>
<accession>A0AA39W6W0</accession>